<dbReference type="InterPro" id="IPR037480">
    <property type="entry name" value="YihR-like"/>
</dbReference>
<name>A0ABT7MTM2_9MICO</name>
<dbReference type="RefSeq" id="WP_286285579.1">
    <property type="nucleotide sequence ID" value="NZ_JASXSZ010000001.1"/>
</dbReference>
<evidence type="ECO:0000313" key="1">
    <source>
        <dbReference type="EMBL" id="MDL9977791.1"/>
    </source>
</evidence>
<dbReference type="SUPFAM" id="SSF74650">
    <property type="entry name" value="Galactose mutarotase-like"/>
    <property type="match status" value="1"/>
</dbReference>
<gene>
    <name evidence="1" type="ORF">QSV35_00470</name>
</gene>
<dbReference type="InterPro" id="IPR014718">
    <property type="entry name" value="GH-type_carb-bd"/>
</dbReference>
<protein>
    <submittedName>
        <fullName evidence="1">Aldose 1-epimerase family protein</fullName>
    </submittedName>
</protein>
<proteinExistence type="predicted"/>
<dbReference type="InterPro" id="IPR011013">
    <property type="entry name" value="Gal_mutarotase_sf_dom"/>
</dbReference>
<reference evidence="1 2" key="1">
    <citation type="submission" date="2023-06" db="EMBL/GenBank/DDBJ databases">
        <title>Microbacterium sp. nov., isolated from a waste landfill.</title>
        <authorList>
            <person name="Wen W."/>
        </authorList>
    </citation>
    <scope>NUCLEOTIDE SEQUENCE [LARGE SCALE GENOMIC DNA]</scope>
    <source>
        <strain evidence="1 2">ASV49</strain>
    </source>
</reference>
<dbReference type="InterPro" id="IPR008183">
    <property type="entry name" value="Aldose_1/G6P_1-epimerase"/>
</dbReference>
<comment type="caution">
    <text evidence="1">The sequence shown here is derived from an EMBL/GenBank/DDBJ whole genome shotgun (WGS) entry which is preliminary data.</text>
</comment>
<keyword evidence="2" id="KW-1185">Reference proteome</keyword>
<dbReference type="EMBL" id="JASXSZ010000001">
    <property type="protein sequence ID" value="MDL9977791.1"/>
    <property type="molecule type" value="Genomic_DNA"/>
</dbReference>
<dbReference type="PANTHER" id="PTHR10091">
    <property type="entry name" value="ALDOSE-1-EPIMERASE"/>
    <property type="match status" value="1"/>
</dbReference>
<sequence length="312" mass="33173">MARHISGIQHTIRAAGYEARIASVGATLRTLTLNGTDIIAPFDADEPRPAMRGAALIPWPNRIADGHYEIEGVGYQLPLTEPLLGNAIHGLAASLDFRSVSHTASEVVLIGTVEPQTGYPWQLDIGVTFSLGADGLTQEIRVINNSSSSAPVGIGGHPYVLAGPDEAGAVDGWTLHVPAEAVLRISEDRLLPLAIVPTKDEPGLDFRSPRSLTGLAVNHAFTDLGRDEDGISRVSVVGESGGGVEVSWDTRCPWVQVYTSDVADGASYRHAVAIEPMTCPPDAFNSKRDLHMVAPHSSVAAGWSIRALRERS</sequence>
<dbReference type="Pfam" id="PF01263">
    <property type="entry name" value="Aldose_epim"/>
    <property type="match status" value="1"/>
</dbReference>
<dbReference type="CDD" id="cd09022">
    <property type="entry name" value="Aldose_epim_Ec_YihR"/>
    <property type="match status" value="1"/>
</dbReference>
<dbReference type="Gene3D" id="2.70.98.10">
    <property type="match status" value="1"/>
</dbReference>
<dbReference type="Proteomes" id="UP001235064">
    <property type="component" value="Unassembled WGS sequence"/>
</dbReference>
<dbReference type="PANTHER" id="PTHR10091:SF0">
    <property type="entry name" value="GALACTOSE MUTAROTASE"/>
    <property type="match status" value="1"/>
</dbReference>
<evidence type="ECO:0000313" key="2">
    <source>
        <dbReference type="Proteomes" id="UP001235064"/>
    </source>
</evidence>
<accession>A0ABT7MTM2</accession>
<organism evidence="1 2">
    <name type="scientific">Microbacterium candidum</name>
    <dbReference type="NCBI Taxonomy" id="3041922"/>
    <lineage>
        <taxon>Bacteria</taxon>
        <taxon>Bacillati</taxon>
        <taxon>Actinomycetota</taxon>
        <taxon>Actinomycetes</taxon>
        <taxon>Micrococcales</taxon>
        <taxon>Microbacteriaceae</taxon>
        <taxon>Microbacterium</taxon>
    </lineage>
</organism>